<evidence type="ECO:0000256" key="6">
    <source>
        <dbReference type="ARBA" id="ARBA00022840"/>
    </source>
</evidence>
<dbReference type="InterPro" id="IPR008271">
    <property type="entry name" value="Ser/Thr_kinase_AS"/>
</dbReference>
<keyword evidence="8" id="KW-1133">Transmembrane helix</keyword>
<feature type="transmembrane region" description="Helical" evidence="8">
    <location>
        <begin position="306"/>
        <end position="328"/>
    </location>
</feature>
<dbReference type="EC" id="2.7.11.1" evidence="1"/>
<evidence type="ECO:0000313" key="11">
    <source>
        <dbReference type="Proteomes" id="UP000547674"/>
    </source>
</evidence>
<dbReference type="CDD" id="cd14014">
    <property type="entry name" value="STKc_PknB_like"/>
    <property type="match status" value="1"/>
</dbReference>
<evidence type="ECO:0000313" key="10">
    <source>
        <dbReference type="EMBL" id="NNF06628.1"/>
    </source>
</evidence>
<dbReference type="SUPFAM" id="SSF56112">
    <property type="entry name" value="Protein kinase-like (PK-like)"/>
    <property type="match status" value="1"/>
</dbReference>
<dbReference type="PANTHER" id="PTHR43289">
    <property type="entry name" value="MITOGEN-ACTIVATED PROTEIN KINASE KINASE KINASE 20-RELATED"/>
    <property type="match status" value="1"/>
</dbReference>
<keyword evidence="3" id="KW-0808">Transferase</keyword>
<feature type="non-terminal residue" evidence="10">
    <location>
        <position position="373"/>
    </location>
</feature>
<name>A0A7Y2EEN5_UNCEI</name>
<evidence type="ECO:0000256" key="5">
    <source>
        <dbReference type="ARBA" id="ARBA00022777"/>
    </source>
</evidence>
<dbReference type="EMBL" id="JABDJR010000303">
    <property type="protein sequence ID" value="NNF06628.1"/>
    <property type="molecule type" value="Genomic_DNA"/>
</dbReference>
<organism evidence="10 11">
    <name type="scientific">Eiseniibacteriota bacterium</name>
    <dbReference type="NCBI Taxonomy" id="2212470"/>
    <lineage>
        <taxon>Bacteria</taxon>
        <taxon>Candidatus Eiseniibacteriota</taxon>
    </lineage>
</organism>
<dbReference type="SMART" id="SM00220">
    <property type="entry name" value="S_TKc"/>
    <property type="match status" value="1"/>
</dbReference>
<evidence type="ECO:0000256" key="8">
    <source>
        <dbReference type="SAM" id="Phobius"/>
    </source>
</evidence>
<comment type="caution">
    <text evidence="10">The sequence shown here is derived from an EMBL/GenBank/DDBJ whole genome shotgun (WGS) entry which is preliminary data.</text>
</comment>
<reference evidence="10 11" key="1">
    <citation type="submission" date="2020-03" db="EMBL/GenBank/DDBJ databases">
        <title>Metabolic flexibility allows generalist bacteria to become dominant in a frequently disturbed ecosystem.</title>
        <authorList>
            <person name="Chen Y.-J."/>
            <person name="Leung P.M."/>
            <person name="Bay S.K."/>
            <person name="Hugenholtz P."/>
            <person name="Kessler A.J."/>
            <person name="Shelley G."/>
            <person name="Waite D.W."/>
            <person name="Cook P.L."/>
            <person name="Greening C."/>
        </authorList>
    </citation>
    <scope>NUCLEOTIDE SEQUENCE [LARGE SCALE GENOMIC DNA]</scope>
    <source>
        <strain evidence="10">SS_bin_28</strain>
    </source>
</reference>
<keyword evidence="8" id="KW-0812">Transmembrane</keyword>
<keyword evidence="5 10" id="KW-0418">Kinase</keyword>
<keyword evidence="8" id="KW-0472">Membrane</keyword>
<dbReference type="AlphaFoldDB" id="A0A7Y2EEN5"/>
<keyword evidence="2 10" id="KW-0723">Serine/threonine-protein kinase</keyword>
<dbReference type="GO" id="GO:0005524">
    <property type="term" value="F:ATP binding"/>
    <property type="evidence" value="ECO:0007669"/>
    <property type="project" value="UniProtKB-UniRule"/>
</dbReference>
<dbReference type="FunFam" id="1.10.510.10:FF:000021">
    <property type="entry name" value="Serine/threonine protein kinase"/>
    <property type="match status" value="1"/>
</dbReference>
<dbReference type="GO" id="GO:0004674">
    <property type="term" value="F:protein serine/threonine kinase activity"/>
    <property type="evidence" value="ECO:0007669"/>
    <property type="project" value="UniProtKB-KW"/>
</dbReference>
<dbReference type="InterPro" id="IPR017441">
    <property type="entry name" value="Protein_kinase_ATP_BS"/>
</dbReference>
<keyword evidence="6 7" id="KW-0067">ATP-binding</keyword>
<dbReference type="PROSITE" id="PS50011">
    <property type="entry name" value="PROTEIN_KINASE_DOM"/>
    <property type="match status" value="1"/>
</dbReference>
<keyword evidence="4 7" id="KW-0547">Nucleotide-binding</keyword>
<dbReference type="PANTHER" id="PTHR43289:SF6">
    <property type="entry name" value="SERINE_THREONINE-PROTEIN KINASE NEKL-3"/>
    <property type="match status" value="1"/>
</dbReference>
<dbReference type="Proteomes" id="UP000547674">
    <property type="component" value="Unassembled WGS sequence"/>
</dbReference>
<dbReference type="Gene3D" id="1.10.510.10">
    <property type="entry name" value="Transferase(Phosphotransferase) domain 1"/>
    <property type="match status" value="1"/>
</dbReference>
<protein>
    <recommendedName>
        <fullName evidence="1">non-specific serine/threonine protein kinase</fullName>
        <ecNumber evidence="1">2.7.11.1</ecNumber>
    </recommendedName>
</protein>
<evidence type="ECO:0000259" key="9">
    <source>
        <dbReference type="PROSITE" id="PS50011"/>
    </source>
</evidence>
<dbReference type="InterPro" id="IPR000719">
    <property type="entry name" value="Prot_kinase_dom"/>
</dbReference>
<feature type="domain" description="Protein kinase" evidence="9">
    <location>
        <begin position="9"/>
        <end position="280"/>
    </location>
</feature>
<evidence type="ECO:0000256" key="3">
    <source>
        <dbReference type="ARBA" id="ARBA00022679"/>
    </source>
</evidence>
<accession>A0A7Y2EEN5</accession>
<dbReference type="PROSITE" id="PS00107">
    <property type="entry name" value="PROTEIN_KINASE_ATP"/>
    <property type="match status" value="1"/>
</dbReference>
<gene>
    <name evidence="10" type="ORF">HKN21_07695</name>
</gene>
<proteinExistence type="predicted"/>
<dbReference type="InterPro" id="IPR011009">
    <property type="entry name" value="Kinase-like_dom_sf"/>
</dbReference>
<evidence type="ECO:0000256" key="1">
    <source>
        <dbReference type="ARBA" id="ARBA00012513"/>
    </source>
</evidence>
<feature type="binding site" evidence="7">
    <location>
        <position position="38"/>
    </location>
    <ligand>
        <name>ATP</name>
        <dbReference type="ChEBI" id="CHEBI:30616"/>
    </ligand>
</feature>
<dbReference type="Gene3D" id="3.30.200.20">
    <property type="entry name" value="Phosphorylase Kinase, domain 1"/>
    <property type="match status" value="1"/>
</dbReference>
<dbReference type="Pfam" id="PF00069">
    <property type="entry name" value="Pkinase"/>
    <property type="match status" value="1"/>
</dbReference>
<evidence type="ECO:0000256" key="7">
    <source>
        <dbReference type="PROSITE-ProRule" id="PRU10141"/>
    </source>
</evidence>
<dbReference type="PROSITE" id="PS00108">
    <property type="entry name" value="PROTEIN_KINASE_ST"/>
    <property type="match status" value="1"/>
</dbReference>
<evidence type="ECO:0000256" key="4">
    <source>
        <dbReference type="ARBA" id="ARBA00022741"/>
    </source>
</evidence>
<sequence length="373" mass="40639">MIGKKLAHYEILAEIGQGGMGTVYRARDTKLDRDVALKVLLQEKGGDAERILRFEREAKAVAALNHPNIVTIHAVDQADEITFLVMELLEGDTLDGVLPKGGLRLGKLLELSLPIVEAISYAHGKGITHRDLKPANIMFDEAGRPKVLDFGLAKLLQPALGNEAGATMSIDPTATQEGKILGTAAYMSPEQAEGKTIDHRTDIFSMGVLLYEMATGRRPFAGETSLSTLSAVLKDEPVPANEINEDLPRHLGRVIQRCLAKDPSRRYQTALDLRNELEILKQESSSDFTREHSRIMNPEPKKKTPIPMGVVLPIAFSAVALIAAMFMLGPWKEANRANTNNVATETSPPPATPPEVAGATNQPIMLAVLPFQY</sequence>
<evidence type="ECO:0000256" key="2">
    <source>
        <dbReference type="ARBA" id="ARBA00022527"/>
    </source>
</evidence>